<accession>A0A8S5LKV9</accession>
<name>A0A8S5LKV9_9CAUD</name>
<dbReference type="EMBL" id="BK015868">
    <property type="protein sequence ID" value="DAD70577.1"/>
    <property type="molecule type" value="Genomic_DNA"/>
</dbReference>
<protein>
    <submittedName>
        <fullName evidence="1">Nucleotide modification associated domain 1</fullName>
    </submittedName>
</protein>
<proteinExistence type="predicted"/>
<sequence length="99" mass="11252">MSNETDTRNKINEIMEAMEDLLLYKNRLYGNSALNPKQIFYKGDAVNSILIRLDDKLGRIMANTDENPRINDVADIIGYCTLLLISMGVDKADIDNLRD</sequence>
<organism evidence="1">
    <name type="scientific">Podoviridae sp. ctvSF8</name>
    <dbReference type="NCBI Taxonomy" id="2827621"/>
    <lineage>
        <taxon>Viruses</taxon>
        <taxon>Duplodnaviria</taxon>
        <taxon>Heunggongvirae</taxon>
        <taxon>Uroviricota</taxon>
        <taxon>Caudoviricetes</taxon>
    </lineage>
</organism>
<evidence type="ECO:0000313" key="1">
    <source>
        <dbReference type="EMBL" id="DAD70577.1"/>
    </source>
</evidence>
<reference evidence="1" key="1">
    <citation type="journal article" date="2021" name="Proc. Natl. Acad. Sci. U.S.A.">
        <title>A Catalog of Tens of Thousands of Viruses from Human Metagenomes Reveals Hidden Associations with Chronic Diseases.</title>
        <authorList>
            <person name="Tisza M.J."/>
            <person name="Buck C.B."/>
        </authorList>
    </citation>
    <scope>NUCLEOTIDE SEQUENCE</scope>
    <source>
        <strain evidence="1">CtvSF8</strain>
    </source>
</reference>